<evidence type="ECO:0000256" key="2">
    <source>
        <dbReference type="SAM" id="Phobius"/>
    </source>
</evidence>
<evidence type="ECO:0000313" key="4">
    <source>
        <dbReference type="Proteomes" id="UP000299102"/>
    </source>
</evidence>
<sequence length="74" mass="8161">MDDSASDTFQSDERLNRNSQTKGPKRDERYSVLVIFILAPALTAGSGREKNDVTRRAGGAARAEGEIKNRAHKE</sequence>
<dbReference type="Proteomes" id="UP000299102">
    <property type="component" value="Unassembled WGS sequence"/>
</dbReference>
<keyword evidence="2" id="KW-1133">Transmembrane helix</keyword>
<name>A0A4C1TFI1_EUMVA</name>
<reference evidence="3 4" key="1">
    <citation type="journal article" date="2019" name="Commun. Biol.">
        <title>The bagworm genome reveals a unique fibroin gene that provides high tensile strength.</title>
        <authorList>
            <person name="Kono N."/>
            <person name="Nakamura H."/>
            <person name="Ohtoshi R."/>
            <person name="Tomita M."/>
            <person name="Numata K."/>
            <person name="Arakawa K."/>
        </authorList>
    </citation>
    <scope>NUCLEOTIDE SEQUENCE [LARGE SCALE GENOMIC DNA]</scope>
</reference>
<keyword evidence="4" id="KW-1185">Reference proteome</keyword>
<organism evidence="3 4">
    <name type="scientific">Eumeta variegata</name>
    <name type="common">Bagworm moth</name>
    <name type="synonym">Eumeta japonica</name>
    <dbReference type="NCBI Taxonomy" id="151549"/>
    <lineage>
        <taxon>Eukaryota</taxon>
        <taxon>Metazoa</taxon>
        <taxon>Ecdysozoa</taxon>
        <taxon>Arthropoda</taxon>
        <taxon>Hexapoda</taxon>
        <taxon>Insecta</taxon>
        <taxon>Pterygota</taxon>
        <taxon>Neoptera</taxon>
        <taxon>Endopterygota</taxon>
        <taxon>Lepidoptera</taxon>
        <taxon>Glossata</taxon>
        <taxon>Ditrysia</taxon>
        <taxon>Tineoidea</taxon>
        <taxon>Psychidae</taxon>
        <taxon>Oiketicinae</taxon>
        <taxon>Eumeta</taxon>
    </lineage>
</organism>
<protein>
    <submittedName>
        <fullName evidence="3">Uncharacterized protein</fullName>
    </submittedName>
</protein>
<feature type="region of interest" description="Disordered" evidence="1">
    <location>
        <begin position="45"/>
        <end position="74"/>
    </location>
</feature>
<dbReference type="AlphaFoldDB" id="A0A4C1TFI1"/>
<dbReference type="EMBL" id="BGZK01000055">
    <property type="protein sequence ID" value="GBP13232.1"/>
    <property type="molecule type" value="Genomic_DNA"/>
</dbReference>
<proteinExistence type="predicted"/>
<keyword evidence="2" id="KW-0812">Transmembrane</keyword>
<evidence type="ECO:0000313" key="3">
    <source>
        <dbReference type="EMBL" id="GBP13232.1"/>
    </source>
</evidence>
<feature type="transmembrane region" description="Helical" evidence="2">
    <location>
        <begin position="30"/>
        <end position="47"/>
    </location>
</feature>
<feature type="region of interest" description="Disordered" evidence="1">
    <location>
        <begin position="1"/>
        <end position="26"/>
    </location>
</feature>
<comment type="caution">
    <text evidence="3">The sequence shown here is derived from an EMBL/GenBank/DDBJ whole genome shotgun (WGS) entry which is preliminary data.</text>
</comment>
<evidence type="ECO:0000256" key="1">
    <source>
        <dbReference type="SAM" id="MobiDB-lite"/>
    </source>
</evidence>
<feature type="compositionally biased region" description="Basic and acidic residues" evidence="1">
    <location>
        <begin position="63"/>
        <end position="74"/>
    </location>
</feature>
<gene>
    <name evidence="3" type="ORF">EVAR_93178_1</name>
</gene>
<keyword evidence="2" id="KW-0472">Membrane</keyword>
<accession>A0A4C1TFI1</accession>